<organism evidence="2 3">
    <name type="scientific">Infirmifilum uzonense</name>
    <dbReference type="NCBI Taxonomy" id="1550241"/>
    <lineage>
        <taxon>Archaea</taxon>
        <taxon>Thermoproteota</taxon>
        <taxon>Thermoprotei</taxon>
        <taxon>Thermofilales</taxon>
        <taxon>Thermofilaceae</taxon>
        <taxon>Infirmifilum</taxon>
    </lineage>
</organism>
<dbReference type="PATRIC" id="fig|1550241.5.peg.388"/>
<dbReference type="InterPro" id="IPR014061">
    <property type="entry name" value="BrxL-like"/>
</dbReference>
<dbReference type="HOGENOM" id="CLU_023021_1_1_2"/>
<accession>A0A0F7CLF2</accession>
<dbReference type="NCBIfam" id="TIGR02688">
    <property type="entry name" value="BREX system Lon protease-like protein BrxL"/>
    <property type="match status" value="1"/>
</dbReference>
<reference evidence="2 3" key="1">
    <citation type="journal article" date="2015" name="Stand. Genomic Sci.">
        <title>Complete genome sequence of and proposal of Thermofilum uzonense sp. nov. a novel hyperthermophilic crenarchaeon and emended description of the genus Thermofilum.</title>
        <authorList>
            <person name="Toshchakov S.V."/>
            <person name="Korzhenkov A.A."/>
            <person name="Samarov N.I."/>
            <person name="Mazunin I.O."/>
            <person name="Mozhey O.I."/>
            <person name="Shmyr I.S."/>
            <person name="Derbikova K.S."/>
            <person name="Taranov E.A."/>
            <person name="Dominova I.N."/>
            <person name="Bonch-Osmolovskaya E.A."/>
            <person name="Patrushev M.V."/>
            <person name="Podosokorskaya O.A."/>
            <person name="Kublanov I.V."/>
        </authorList>
    </citation>
    <scope>NUCLEOTIDE SEQUENCE [LARGE SCALE GENOMIC DNA]</scope>
    <source>
        <strain evidence="2 3">1807-2</strain>
    </source>
</reference>
<protein>
    <recommendedName>
        <fullName evidence="1">BREX system Lon protease-like BrxL N-terminal domain-containing protein</fullName>
    </recommendedName>
</protein>
<evidence type="ECO:0000259" key="1">
    <source>
        <dbReference type="Pfam" id="PF20442"/>
    </source>
</evidence>
<name>A0A0F7CLF2_9CREN</name>
<dbReference type="InterPro" id="IPR027417">
    <property type="entry name" value="P-loop_NTPase"/>
</dbReference>
<dbReference type="Proteomes" id="UP000067434">
    <property type="component" value="Chromosome"/>
</dbReference>
<dbReference type="Pfam" id="PF13337">
    <property type="entry name" value="BrxL_ATPase"/>
    <property type="match status" value="1"/>
</dbReference>
<evidence type="ECO:0000313" key="3">
    <source>
        <dbReference type="Proteomes" id="UP000067434"/>
    </source>
</evidence>
<dbReference type="InterPro" id="IPR046838">
    <property type="entry name" value="BrxL_N"/>
</dbReference>
<gene>
    <name evidence="2" type="ORF">MA03_01905</name>
</gene>
<dbReference type="EMBL" id="CP009961">
    <property type="protein sequence ID" value="AKG39306.1"/>
    <property type="molecule type" value="Genomic_DNA"/>
</dbReference>
<dbReference type="KEGG" id="thf:MA03_01905"/>
<dbReference type="SUPFAM" id="SSF52540">
    <property type="entry name" value="P-loop containing nucleoside triphosphate hydrolases"/>
    <property type="match status" value="1"/>
</dbReference>
<evidence type="ECO:0000313" key="2">
    <source>
        <dbReference type="EMBL" id="AKG39306.1"/>
    </source>
</evidence>
<keyword evidence="3" id="KW-1185">Reference proteome</keyword>
<dbReference type="AlphaFoldDB" id="A0A0F7CLF2"/>
<feature type="domain" description="BREX system Lon protease-like BrxL N-terminal" evidence="1">
    <location>
        <begin position="2"/>
        <end position="126"/>
    </location>
</feature>
<sequence length="460" mass="51798">MLFGEYAVDKSLTRTGSVSRIPAFIAEFMIGRLCSEPGEKCIDEVTAKVNELYPEPSSRELFLGRLKEKGAIKILDEFRVRVNLKKDLFLLQIPALSIDDALIDERIIKENERLYSGLWGVGLLIYDPGLQTKGKNLTPVMMEDFEPFQAYNIDVEVFREARTSFSLGEWIDVLVTSVGLNPSAYSLKQKLLLLVRLIPMAEANVNILELGPRATGKTFTYRNLTYYSRIYSGGIVSPAKLFYDARSNIPGDLVVNDVVVFDEISKIKFSNSDEVVAKLKDYMVDGYFERGGFHPKRPSTCSLVLIGNVDAEKTATTQGIISHLPSFMHDTAFLDRVHGFIHGWELPKIMKSDEHLARGYGIASDYLAEVLHRIRTESLEKEVESTFELQGAPTIRDEKAVKKLLSGALKLLFPDEGYDKEELALVAEPLVELRNNVNRLLNALSPREFPARNLRLKVRG</sequence>
<dbReference type="STRING" id="1550241.MA03_01905"/>
<dbReference type="Pfam" id="PF20442">
    <property type="entry name" value="BrxL_N"/>
    <property type="match status" value="1"/>
</dbReference>
<proteinExistence type="predicted"/>